<evidence type="ECO:0000313" key="24">
    <source>
        <dbReference type="EMBL" id="KAK9509168.1"/>
    </source>
</evidence>
<feature type="coiled-coil region" evidence="19">
    <location>
        <begin position="462"/>
        <end position="496"/>
    </location>
</feature>
<dbReference type="GO" id="GO:0015297">
    <property type="term" value="F:antiporter activity"/>
    <property type="evidence" value="ECO:0007669"/>
    <property type="project" value="UniProtKB-KW"/>
</dbReference>
<feature type="region of interest" description="Disordered" evidence="20">
    <location>
        <begin position="779"/>
        <end position="841"/>
    </location>
</feature>
<evidence type="ECO:0000259" key="22">
    <source>
        <dbReference type="PROSITE" id="PS50222"/>
    </source>
</evidence>
<feature type="region of interest" description="Disordered" evidence="20">
    <location>
        <begin position="878"/>
        <end position="903"/>
    </location>
</feature>
<dbReference type="Pfam" id="PF07766">
    <property type="entry name" value="LETM1_RBD"/>
    <property type="match status" value="1"/>
</dbReference>
<accession>A0AAW1DGA4</accession>
<dbReference type="GO" id="GO:0005509">
    <property type="term" value="F:calcium ion binding"/>
    <property type="evidence" value="ECO:0007669"/>
    <property type="project" value="InterPro"/>
</dbReference>
<evidence type="ECO:0000256" key="13">
    <source>
        <dbReference type="ARBA" id="ARBA00023054"/>
    </source>
</evidence>
<evidence type="ECO:0000256" key="11">
    <source>
        <dbReference type="ARBA" id="ARBA00022946"/>
    </source>
</evidence>
<evidence type="ECO:0000256" key="19">
    <source>
        <dbReference type="SAM" id="Coils"/>
    </source>
</evidence>
<feature type="domain" description="Letm1 RBD" evidence="23">
    <location>
        <begin position="241"/>
        <end position="442"/>
    </location>
</feature>
<dbReference type="GO" id="GO:0030003">
    <property type="term" value="P:intracellular monoatomic cation homeostasis"/>
    <property type="evidence" value="ECO:0007669"/>
    <property type="project" value="TreeGrafter"/>
</dbReference>
<keyword evidence="10" id="KW-0106">Calcium</keyword>
<evidence type="ECO:0000256" key="17">
    <source>
        <dbReference type="ARBA" id="ARBA00031360"/>
    </source>
</evidence>
<keyword evidence="5" id="KW-0050">Antiport</keyword>
<evidence type="ECO:0000256" key="3">
    <source>
        <dbReference type="ARBA" id="ARBA00020557"/>
    </source>
</evidence>
<dbReference type="GO" id="GO:0005743">
    <property type="term" value="C:mitochondrial inner membrane"/>
    <property type="evidence" value="ECO:0007669"/>
    <property type="project" value="UniProtKB-SubCell"/>
</dbReference>
<evidence type="ECO:0000256" key="4">
    <source>
        <dbReference type="ARBA" id="ARBA00022448"/>
    </source>
</evidence>
<keyword evidence="8" id="KW-0479">Metal-binding</keyword>
<evidence type="ECO:0000256" key="16">
    <source>
        <dbReference type="ARBA" id="ARBA00023136"/>
    </source>
</evidence>
<comment type="subcellular location">
    <subcellularLocation>
        <location evidence="1">Mitochondrion inner membrane</location>
        <topology evidence="1">Single-pass membrane protein</topology>
    </subcellularLocation>
</comment>
<evidence type="ECO:0000256" key="14">
    <source>
        <dbReference type="ARBA" id="ARBA00023065"/>
    </source>
</evidence>
<feature type="compositionally biased region" description="Low complexity" evidence="20">
    <location>
        <begin position="783"/>
        <end position="831"/>
    </location>
</feature>
<dbReference type="SUPFAM" id="SSF47473">
    <property type="entry name" value="EF-hand"/>
    <property type="match status" value="1"/>
</dbReference>
<keyword evidence="16 21" id="KW-0472">Membrane</keyword>
<dbReference type="EMBL" id="JAPXFL010000003">
    <property type="protein sequence ID" value="KAK9509166.1"/>
    <property type="molecule type" value="Genomic_DNA"/>
</dbReference>
<evidence type="ECO:0000313" key="25">
    <source>
        <dbReference type="Proteomes" id="UP001461498"/>
    </source>
</evidence>
<dbReference type="PROSITE" id="PS50222">
    <property type="entry name" value="EF_HAND_2"/>
    <property type="match status" value="1"/>
</dbReference>
<dbReference type="InterPro" id="IPR044202">
    <property type="entry name" value="LETM1/MDM38-like"/>
</dbReference>
<keyword evidence="12 21" id="KW-1133">Transmembrane helix</keyword>
<gene>
    <name evidence="24" type="ORF">O3M35_006542</name>
</gene>
<dbReference type="EMBL" id="JAPXFL010000003">
    <property type="protein sequence ID" value="KAK9509168.1"/>
    <property type="molecule type" value="Genomic_DNA"/>
</dbReference>
<evidence type="ECO:0000256" key="2">
    <source>
        <dbReference type="ARBA" id="ARBA00009584"/>
    </source>
</evidence>
<dbReference type="PANTHER" id="PTHR14009">
    <property type="entry name" value="LEUCINE ZIPPER-EF-HAND CONTAINING TRANSMEMBRANE PROTEIN"/>
    <property type="match status" value="1"/>
</dbReference>
<evidence type="ECO:0000256" key="9">
    <source>
        <dbReference type="ARBA" id="ARBA00022792"/>
    </source>
</evidence>
<evidence type="ECO:0000256" key="18">
    <source>
        <dbReference type="PROSITE-ProRule" id="PRU01094"/>
    </source>
</evidence>
<feature type="domain" description="EF-hand" evidence="22">
    <location>
        <begin position="704"/>
        <end position="739"/>
    </location>
</feature>
<evidence type="ECO:0000256" key="20">
    <source>
        <dbReference type="SAM" id="MobiDB-lite"/>
    </source>
</evidence>
<sequence length="903" mass="101228">MYSLLKYNNALVIRRKYNFNGEKLSQAILQKYSTLCSPASSNFCTGIIVASKCDRRKHLENETFKSIILSNNFNQTSCRNFQTGAINWYAVEPGKPSSKVEETVTALKEKALEQKKVKEQTSTTSALQETSTTALAKPKKSLKEKIKAEILHYYHGFKLLWIDINISRKLIWRLLRGYPLTRREHKLLVRTVGDVFRLVPFSVFIIVPFLEFALPFFIKFFPGMLPSQFETPKEKDDKLKRSLKVKIEMAKFLQRTLDDMAVSSTGHSSEAAKEFAQFFENVRKSGHMTSSEEIMKFSKLFEDEITLDSLPRPQLMALCRVLEMNPIGTTNFLRFQLRLKLRSLAADDMMIHLEGVDSLSQSELQAACRARGMRALGVSEERLKAQLKQWLDLSLVKKVPPSLLLLSQAFMLPETTPTEEKLAATIQALPDAVGTATKAVIGEREGKVDYKTKIDLIKEEEAMIKEERMEELEDQVKLKEKEAKEKEKRAEEILTDPAPVIREGTTMDPTLRAAVEETRHSADPGKLVSDGGIIPQKALSKDESSQKQEVTTKDIEALESAIDCLGKSQKKLIVEKEELQELREEMKDYQEDVADLQKLMMEVGKDVDVKETKAAKRLFKKVNSMITKIDSVLNELEKKQVADKKKEDEADRKAVGEPSAGVKMDKVESKSTETDPVTKTGDETLRIDDLINTLRKLHSKEDVSRLERIKEILSKMDADRDGAVRVDVVLKMLDLVGNENVKLSKKQVDELIALIDKEEVLQVVQECEKKKEDERKAAILANTEKSTSDTVTTTKTSSNGTGSKGEPPSGSSSGPKGKSGNSPSDPSSSGKLNCERSDYKPSAVETIVSTCSTDTMDINERKDKLDAFTTITTATIQTPSKSTNAHKTIAEPTPGSVTPKNLR</sequence>
<evidence type="ECO:0000256" key="15">
    <source>
        <dbReference type="ARBA" id="ARBA00023128"/>
    </source>
</evidence>
<reference evidence="24 25" key="1">
    <citation type="submission" date="2022-12" db="EMBL/GenBank/DDBJ databases">
        <title>Chromosome-level genome assembly of true bugs.</title>
        <authorList>
            <person name="Ma L."/>
            <person name="Li H."/>
        </authorList>
    </citation>
    <scope>NUCLEOTIDE SEQUENCE [LARGE SCALE GENOMIC DNA]</scope>
    <source>
        <strain evidence="24">Lab_2022b</strain>
    </source>
</reference>
<evidence type="ECO:0000256" key="5">
    <source>
        <dbReference type="ARBA" id="ARBA00022449"/>
    </source>
</evidence>
<dbReference type="GO" id="GO:0043022">
    <property type="term" value="F:ribosome binding"/>
    <property type="evidence" value="ECO:0007669"/>
    <property type="project" value="InterPro"/>
</dbReference>
<dbReference type="InterPro" id="IPR011992">
    <property type="entry name" value="EF-hand-dom_pair"/>
</dbReference>
<keyword evidence="15 18" id="KW-0496">Mitochondrion</keyword>
<evidence type="ECO:0000256" key="6">
    <source>
        <dbReference type="ARBA" id="ARBA00022568"/>
    </source>
</evidence>
<comment type="caution">
    <text evidence="24">The sequence shown here is derived from an EMBL/GenBank/DDBJ whole genome shotgun (WGS) entry which is preliminary data.</text>
</comment>
<evidence type="ECO:0000256" key="12">
    <source>
        <dbReference type="ARBA" id="ARBA00022989"/>
    </source>
</evidence>
<comment type="similarity">
    <text evidence="2">Belongs to the LETM1 family.</text>
</comment>
<evidence type="ECO:0000256" key="7">
    <source>
        <dbReference type="ARBA" id="ARBA00022692"/>
    </source>
</evidence>
<keyword evidence="13 19" id="KW-0175">Coiled coil</keyword>
<dbReference type="PANTHER" id="PTHR14009:SF1">
    <property type="entry name" value="MITOCHONDRIAL PROTON_CALCIUM EXCHANGER PROTEIN"/>
    <property type="match status" value="1"/>
</dbReference>
<feature type="compositionally biased region" description="Basic and acidic residues" evidence="20">
    <location>
        <begin position="663"/>
        <end position="673"/>
    </location>
</feature>
<organism evidence="24 25">
    <name type="scientific">Rhynocoris fuscipes</name>
    <dbReference type="NCBI Taxonomy" id="488301"/>
    <lineage>
        <taxon>Eukaryota</taxon>
        <taxon>Metazoa</taxon>
        <taxon>Ecdysozoa</taxon>
        <taxon>Arthropoda</taxon>
        <taxon>Hexapoda</taxon>
        <taxon>Insecta</taxon>
        <taxon>Pterygota</taxon>
        <taxon>Neoptera</taxon>
        <taxon>Paraneoptera</taxon>
        <taxon>Hemiptera</taxon>
        <taxon>Heteroptera</taxon>
        <taxon>Panheteroptera</taxon>
        <taxon>Cimicomorpha</taxon>
        <taxon>Reduviidae</taxon>
        <taxon>Harpactorinae</taxon>
        <taxon>Harpactorini</taxon>
        <taxon>Rhynocoris</taxon>
    </lineage>
</organism>
<evidence type="ECO:0000256" key="10">
    <source>
        <dbReference type="ARBA" id="ARBA00022837"/>
    </source>
</evidence>
<keyword evidence="6" id="KW-0109">Calcium transport</keyword>
<keyword evidence="25" id="KW-1185">Reference proteome</keyword>
<dbReference type="Pfam" id="PF26561">
    <property type="entry name" value="LETM1_C"/>
    <property type="match status" value="1"/>
</dbReference>
<name>A0AAW1DGA4_9HEMI</name>
<keyword evidence="11" id="KW-0809">Transit peptide</keyword>
<feature type="coiled-coil region" evidence="19">
    <location>
        <begin position="565"/>
        <end position="606"/>
    </location>
</feature>
<dbReference type="InterPro" id="IPR059005">
    <property type="entry name" value="LETM1_C"/>
</dbReference>
<dbReference type="InterPro" id="IPR033122">
    <property type="entry name" value="LETM1-like_RBD"/>
</dbReference>
<evidence type="ECO:0000256" key="8">
    <source>
        <dbReference type="ARBA" id="ARBA00022723"/>
    </source>
</evidence>
<feature type="region of interest" description="Disordered" evidence="20">
    <location>
        <begin position="640"/>
        <end position="680"/>
    </location>
</feature>
<keyword evidence="4" id="KW-0813">Transport</keyword>
<protein>
    <recommendedName>
        <fullName evidence="3">Mitochondrial proton/calcium exchanger protein</fullName>
    </recommendedName>
    <alternativeName>
        <fullName evidence="17">Leucine zipper-EF-hand-containing transmembrane protein 1</fullName>
    </alternativeName>
</protein>
<dbReference type="AlphaFoldDB" id="A0AAW1DGA4"/>
<keyword evidence="14" id="KW-0406">Ion transport</keyword>
<keyword evidence="7 21" id="KW-0812">Transmembrane</keyword>
<feature type="transmembrane region" description="Helical" evidence="21">
    <location>
        <begin position="195"/>
        <end position="218"/>
    </location>
</feature>
<evidence type="ECO:0000256" key="21">
    <source>
        <dbReference type="SAM" id="Phobius"/>
    </source>
</evidence>
<keyword evidence="9" id="KW-0999">Mitochondrion inner membrane</keyword>
<evidence type="ECO:0000256" key="1">
    <source>
        <dbReference type="ARBA" id="ARBA00004434"/>
    </source>
</evidence>
<proteinExistence type="inferred from homology"/>
<dbReference type="Proteomes" id="UP001461498">
    <property type="component" value="Unassembled WGS sequence"/>
</dbReference>
<dbReference type="PROSITE" id="PS51758">
    <property type="entry name" value="LETM1_RBD"/>
    <property type="match status" value="1"/>
</dbReference>
<feature type="compositionally biased region" description="Basic and acidic residues" evidence="20">
    <location>
        <begin position="640"/>
        <end position="655"/>
    </location>
</feature>
<dbReference type="InterPro" id="IPR002048">
    <property type="entry name" value="EF_hand_dom"/>
</dbReference>
<evidence type="ECO:0000259" key="23">
    <source>
        <dbReference type="PROSITE" id="PS51758"/>
    </source>
</evidence>